<name>A0A0G0DQM9_9BACT</name>
<dbReference type="Proteomes" id="UP000034127">
    <property type="component" value="Unassembled WGS sequence"/>
</dbReference>
<dbReference type="AlphaFoldDB" id="A0A0G0DQM9"/>
<evidence type="ECO:0000313" key="1">
    <source>
        <dbReference type="EMBL" id="KKP65340.1"/>
    </source>
</evidence>
<evidence type="ECO:0008006" key="3">
    <source>
        <dbReference type="Google" id="ProtNLM"/>
    </source>
</evidence>
<dbReference type="Pfam" id="PF08843">
    <property type="entry name" value="AbiEii"/>
    <property type="match status" value="1"/>
</dbReference>
<proteinExistence type="predicted"/>
<dbReference type="InterPro" id="IPR014942">
    <property type="entry name" value="AbiEii"/>
</dbReference>
<gene>
    <name evidence="1" type="ORF">UR63_C0057G0003</name>
</gene>
<accession>A0A0G0DQM9</accession>
<organism evidence="1 2">
    <name type="scientific">Candidatus Roizmanbacteria bacterium GW2011_GWC2_35_12</name>
    <dbReference type="NCBI Taxonomy" id="1618485"/>
    <lineage>
        <taxon>Bacteria</taxon>
        <taxon>Candidatus Roizmaniibacteriota</taxon>
    </lineage>
</organism>
<reference evidence="1 2" key="1">
    <citation type="journal article" date="2015" name="Nature">
        <title>rRNA introns, odd ribosomes, and small enigmatic genomes across a large radiation of phyla.</title>
        <authorList>
            <person name="Brown C.T."/>
            <person name="Hug L.A."/>
            <person name="Thomas B.C."/>
            <person name="Sharon I."/>
            <person name="Castelle C.J."/>
            <person name="Singh A."/>
            <person name="Wilkins M.J."/>
            <person name="Williams K.H."/>
            <person name="Banfield J.F."/>
        </authorList>
    </citation>
    <scope>NUCLEOTIDE SEQUENCE [LARGE SCALE GENOMIC DNA]</scope>
</reference>
<protein>
    <recommendedName>
        <fullName evidence="3">Nucleotidyl transferase AbiEii toxin, Type IV TA system</fullName>
    </recommendedName>
</protein>
<dbReference type="PATRIC" id="fig|1618485.3.peg.1113"/>
<evidence type="ECO:0000313" key="2">
    <source>
        <dbReference type="Proteomes" id="UP000034127"/>
    </source>
</evidence>
<dbReference type="EMBL" id="LBPX01000057">
    <property type="protein sequence ID" value="KKP65340.1"/>
    <property type="molecule type" value="Genomic_DNA"/>
</dbReference>
<sequence>MFPGTLSRHAQDTLALLGKQDFLKISYLAGGSSLALQIGHRRSIDFDFFTNKEFGSIEIKKKLQLIGKYEVKNETPKTMVGEFNKVKFSLFYYSYQLVDKTTNFIGINLASVKDIAAMKLAAITDRGTKKDYIDLYFLAKNKFTFEKMFVFYDKKYKIFESNKLTLLKALQYFEDADGSNMPKMIEKVDWEKIKEFFRHETVRLAKKYI</sequence>
<comment type="caution">
    <text evidence="1">The sequence shown here is derived from an EMBL/GenBank/DDBJ whole genome shotgun (WGS) entry which is preliminary data.</text>
</comment>